<organism evidence="1 2">
    <name type="scientific">Brachionus plicatilis</name>
    <name type="common">Marine rotifer</name>
    <name type="synonym">Brachionus muelleri</name>
    <dbReference type="NCBI Taxonomy" id="10195"/>
    <lineage>
        <taxon>Eukaryota</taxon>
        <taxon>Metazoa</taxon>
        <taxon>Spiralia</taxon>
        <taxon>Gnathifera</taxon>
        <taxon>Rotifera</taxon>
        <taxon>Eurotatoria</taxon>
        <taxon>Monogononta</taxon>
        <taxon>Pseudotrocha</taxon>
        <taxon>Ploima</taxon>
        <taxon>Brachionidae</taxon>
        <taxon>Brachionus</taxon>
    </lineage>
</organism>
<gene>
    <name evidence="1" type="ORF">BpHYR1_005383</name>
</gene>
<proteinExistence type="predicted"/>
<evidence type="ECO:0000313" key="1">
    <source>
        <dbReference type="EMBL" id="RNA22729.1"/>
    </source>
</evidence>
<sequence length="105" mass="12267">MAICSITYFFIRFNQLINFLISKDNISFLSKVSDLRPRNNAKQIKHIKFISFIIIINQYTTSQWLAEQVISYSGWLSFVNVRLWLSSPVAVLYLSWSTLNCLTSH</sequence>
<reference evidence="1 2" key="1">
    <citation type="journal article" date="2018" name="Sci. Rep.">
        <title>Genomic signatures of local adaptation to the degree of environmental predictability in rotifers.</title>
        <authorList>
            <person name="Franch-Gras L."/>
            <person name="Hahn C."/>
            <person name="Garcia-Roger E.M."/>
            <person name="Carmona M.J."/>
            <person name="Serra M."/>
            <person name="Gomez A."/>
        </authorList>
    </citation>
    <scope>NUCLEOTIDE SEQUENCE [LARGE SCALE GENOMIC DNA]</scope>
    <source>
        <strain evidence="1">HYR1</strain>
    </source>
</reference>
<comment type="caution">
    <text evidence="1">The sequence shown here is derived from an EMBL/GenBank/DDBJ whole genome shotgun (WGS) entry which is preliminary data.</text>
</comment>
<evidence type="ECO:0000313" key="2">
    <source>
        <dbReference type="Proteomes" id="UP000276133"/>
    </source>
</evidence>
<dbReference type="EMBL" id="REGN01003410">
    <property type="protein sequence ID" value="RNA22729.1"/>
    <property type="molecule type" value="Genomic_DNA"/>
</dbReference>
<protein>
    <submittedName>
        <fullName evidence="1">Uncharacterized protein</fullName>
    </submittedName>
</protein>
<accession>A0A3M7RGY2</accession>
<name>A0A3M7RGY2_BRAPC</name>
<keyword evidence="2" id="KW-1185">Reference proteome</keyword>
<dbReference type="AlphaFoldDB" id="A0A3M7RGY2"/>
<dbReference type="Proteomes" id="UP000276133">
    <property type="component" value="Unassembled WGS sequence"/>
</dbReference>